<evidence type="ECO:0000259" key="1">
    <source>
        <dbReference type="Pfam" id="PF00656"/>
    </source>
</evidence>
<dbReference type="Proteomes" id="UP000297654">
    <property type="component" value="Unassembled WGS sequence"/>
</dbReference>
<dbReference type="AlphaFoldDB" id="A0A1H8KAT7"/>
<protein>
    <submittedName>
        <fullName evidence="2">Caspase family protein</fullName>
    </submittedName>
</protein>
<dbReference type="RefSeq" id="WP_092111843.1">
    <property type="nucleotide sequence ID" value="NZ_FOCN01000018.1"/>
</dbReference>
<keyword evidence="3" id="KW-1185">Reference proteome</keyword>
<dbReference type="GO" id="GO:0004197">
    <property type="term" value="F:cysteine-type endopeptidase activity"/>
    <property type="evidence" value="ECO:0007669"/>
    <property type="project" value="InterPro"/>
</dbReference>
<dbReference type="GO" id="GO:0006508">
    <property type="term" value="P:proteolysis"/>
    <property type="evidence" value="ECO:0007669"/>
    <property type="project" value="InterPro"/>
</dbReference>
<dbReference type="GO" id="GO:0005737">
    <property type="term" value="C:cytoplasm"/>
    <property type="evidence" value="ECO:0007669"/>
    <property type="project" value="TreeGrafter"/>
</dbReference>
<evidence type="ECO:0000313" key="2">
    <source>
        <dbReference type="EMBL" id="TFB92394.1"/>
    </source>
</evidence>
<dbReference type="InterPro" id="IPR050452">
    <property type="entry name" value="Metacaspase"/>
</dbReference>
<sequence>MSHFALCVGINRFENLPMSSWLNGGVNDAADVSALLSRDFAFADSSITVLTDQAATKDAVLGALTEALDRANLPGEHLDHIVFTMSSHGTQVPDTSGDEADQVDEAFATYDLRQNGAAWDASSLILDDELHQLFTRLPKGVLLDVILDTCHSGSGLRAMDLVPTLDDRRPRFVPPPTPLGRDGAEAEGADTRTLRDLVRTSKAAAKPVLFAACRADQTAADANFDGRYSGAFTHFLLDALQPGVAPSRAAVIKQVNVKLRGRKFAQRAQLEASAPGKATAWGTAF</sequence>
<proteinExistence type="predicted"/>
<dbReference type="Gene3D" id="3.40.50.12660">
    <property type="match status" value="1"/>
</dbReference>
<gene>
    <name evidence="2" type="ORF">E3O10_04965</name>
</gene>
<name>A0A1H8KAT7_9MICO</name>
<dbReference type="PANTHER" id="PTHR48104:SF30">
    <property type="entry name" value="METACASPASE-1"/>
    <property type="match status" value="1"/>
</dbReference>
<accession>A0A1H8KAT7</accession>
<dbReference type="STRING" id="1424661.SAMN05216281_11831"/>
<comment type="caution">
    <text evidence="2">The sequence shown here is derived from an EMBL/GenBank/DDBJ whole genome shotgun (WGS) entry which is preliminary data.</text>
</comment>
<dbReference type="EMBL" id="SOFF01000016">
    <property type="protein sequence ID" value="TFB92394.1"/>
    <property type="molecule type" value="Genomic_DNA"/>
</dbReference>
<reference evidence="2 3" key="1">
    <citation type="submission" date="2019-03" db="EMBL/GenBank/DDBJ databases">
        <title>Genomics of glacier-inhabiting Cryobacterium strains.</title>
        <authorList>
            <person name="Liu Q."/>
            <person name="Xin Y.-H."/>
        </authorList>
    </citation>
    <scope>NUCLEOTIDE SEQUENCE [LARGE SCALE GENOMIC DNA]</scope>
    <source>
        <strain evidence="2 3">Hh15</strain>
    </source>
</reference>
<dbReference type="PANTHER" id="PTHR48104">
    <property type="entry name" value="METACASPASE-4"/>
    <property type="match status" value="1"/>
</dbReference>
<feature type="domain" description="Peptidase C14 caspase" evidence="1">
    <location>
        <begin position="3"/>
        <end position="273"/>
    </location>
</feature>
<dbReference type="Pfam" id="PF00656">
    <property type="entry name" value="Peptidase_C14"/>
    <property type="match status" value="1"/>
</dbReference>
<dbReference type="InterPro" id="IPR011600">
    <property type="entry name" value="Pept_C14_caspase"/>
</dbReference>
<dbReference type="OrthoDB" id="8447555at2"/>
<organism evidence="2 3">
    <name type="scientific">Cryobacterium luteum</name>
    <dbReference type="NCBI Taxonomy" id="1424661"/>
    <lineage>
        <taxon>Bacteria</taxon>
        <taxon>Bacillati</taxon>
        <taxon>Actinomycetota</taxon>
        <taxon>Actinomycetes</taxon>
        <taxon>Micrococcales</taxon>
        <taxon>Microbacteriaceae</taxon>
        <taxon>Cryobacterium</taxon>
    </lineage>
</organism>
<evidence type="ECO:0000313" key="3">
    <source>
        <dbReference type="Proteomes" id="UP000297654"/>
    </source>
</evidence>